<dbReference type="EMBL" id="PVMZ01000004">
    <property type="protein sequence ID" value="PRX22572.1"/>
    <property type="molecule type" value="Genomic_DNA"/>
</dbReference>
<sequence>MGLNDAVRELLAVGCLAGAVLAAPWYIAATRGERYAVTELEVLVWSPWGDETSCAITWRDVLRIKGVGDHLARRRDLTGRGGRRG</sequence>
<accession>A0A2T0KGL0</accession>
<dbReference type="RefSeq" id="WP_106317344.1">
    <property type="nucleotide sequence ID" value="NZ_BOMO01000019.1"/>
</dbReference>
<dbReference type="Proteomes" id="UP000239415">
    <property type="component" value="Unassembled WGS sequence"/>
</dbReference>
<proteinExistence type="predicted"/>
<protein>
    <submittedName>
        <fullName evidence="1">Uncharacterized protein</fullName>
    </submittedName>
</protein>
<comment type="caution">
    <text evidence="1">The sequence shown here is derived from an EMBL/GenBank/DDBJ whole genome shotgun (WGS) entry which is preliminary data.</text>
</comment>
<gene>
    <name evidence="1" type="ORF">CLV67_10499</name>
</gene>
<name>A0A2T0KGL0_9ACTN</name>
<reference evidence="1 2" key="1">
    <citation type="submission" date="2018-03" db="EMBL/GenBank/DDBJ databases">
        <title>Genomic Encyclopedia of Archaeal and Bacterial Type Strains, Phase II (KMG-II): from individual species to whole genera.</title>
        <authorList>
            <person name="Goeker M."/>
        </authorList>
    </citation>
    <scope>NUCLEOTIDE SEQUENCE [LARGE SCALE GENOMIC DNA]</scope>
    <source>
        <strain evidence="1 2">DSM 43146</strain>
    </source>
</reference>
<dbReference type="AlphaFoldDB" id="A0A2T0KGL0"/>
<organism evidence="1 2">
    <name type="scientific">Actinoplanes italicus</name>
    <dbReference type="NCBI Taxonomy" id="113567"/>
    <lineage>
        <taxon>Bacteria</taxon>
        <taxon>Bacillati</taxon>
        <taxon>Actinomycetota</taxon>
        <taxon>Actinomycetes</taxon>
        <taxon>Micromonosporales</taxon>
        <taxon>Micromonosporaceae</taxon>
        <taxon>Actinoplanes</taxon>
    </lineage>
</organism>
<evidence type="ECO:0000313" key="1">
    <source>
        <dbReference type="EMBL" id="PRX22572.1"/>
    </source>
</evidence>
<keyword evidence="2" id="KW-1185">Reference proteome</keyword>
<evidence type="ECO:0000313" key="2">
    <source>
        <dbReference type="Proteomes" id="UP000239415"/>
    </source>
</evidence>